<dbReference type="EMBL" id="CP002467">
    <property type="protein sequence ID" value="ADV84274.1"/>
    <property type="molecule type" value="Genomic_DNA"/>
</dbReference>
<gene>
    <name evidence="10" type="ordered locus">AciPR4_3521</name>
</gene>
<evidence type="ECO:0000256" key="2">
    <source>
        <dbReference type="ARBA" id="ARBA00006464"/>
    </source>
</evidence>
<dbReference type="OrthoDB" id="9808602at2"/>
<dbReference type="GO" id="GO:0005886">
    <property type="term" value="C:plasma membrane"/>
    <property type="evidence" value="ECO:0007669"/>
    <property type="project" value="UniProtKB-SubCell"/>
</dbReference>
<evidence type="ECO:0000313" key="10">
    <source>
        <dbReference type="EMBL" id="ADV84274.1"/>
    </source>
</evidence>
<name>E8UYQ8_TERSS</name>
<feature type="transmembrane region" description="Helical" evidence="8">
    <location>
        <begin position="67"/>
        <end position="89"/>
    </location>
</feature>
<evidence type="ECO:0000256" key="6">
    <source>
        <dbReference type="ARBA" id="ARBA00022989"/>
    </source>
</evidence>
<evidence type="ECO:0000313" key="11">
    <source>
        <dbReference type="Proteomes" id="UP000006844"/>
    </source>
</evidence>
<dbReference type="EC" id="2.7.8.6" evidence="10"/>
<dbReference type="HOGENOM" id="CLU_024920_1_0_0"/>
<evidence type="ECO:0000259" key="9">
    <source>
        <dbReference type="Pfam" id="PF02397"/>
    </source>
</evidence>
<keyword evidence="3" id="KW-1003">Cell membrane</keyword>
<keyword evidence="4 10" id="KW-0808">Transferase</keyword>
<dbReference type="AlphaFoldDB" id="E8UYQ8"/>
<dbReference type="PANTHER" id="PTHR30576">
    <property type="entry name" value="COLANIC BIOSYNTHESIS UDP-GLUCOSE LIPID CARRIER TRANSFERASE"/>
    <property type="match status" value="1"/>
</dbReference>
<keyword evidence="6 8" id="KW-1133">Transmembrane helix</keyword>
<feature type="domain" description="Bacterial sugar transferase" evidence="9">
    <location>
        <begin position="53"/>
        <end position="244"/>
    </location>
</feature>
<keyword evidence="7 8" id="KW-0472">Membrane</keyword>
<keyword evidence="5 8" id="KW-0812">Transmembrane</keyword>
<dbReference type="eggNOG" id="COG2148">
    <property type="taxonomic scope" value="Bacteria"/>
</dbReference>
<evidence type="ECO:0000256" key="7">
    <source>
        <dbReference type="ARBA" id="ARBA00023136"/>
    </source>
</evidence>
<evidence type="ECO:0000256" key="4">
    <source>
        <dbReference type="ARBA" id="ARBA00022679"/>
    </source>
</evidence>
<dbReference type="STRING" id="401053.AciPR4_3521"/>
<evidence type="ECO:0000256" key="5">
    <source>
        <dbReference type="ARBA" id="ARBA00022692"/>
    </source>
</evidence>
<comment type="subcellular location">
    <subcellularLocation>
        <location evidence="1">Cell membrane</location>
    </subcellularLocation>
</comment>
<dbReference type="Proteomes" id="UP000006844">
    <property type="component" value="Chromosome"/>
</dbReference>
<dbReference type="KEGG" id="tsa:AciPR4_3521"/>
<organism evidence="10 11">
    <name type="scientific">Terriglobus saanensis (strain ATCC BAA-1853 / DSM 23119 / SP1PR4)</name>
    <dbReference type="NCBI Taxonomy" id="401053"/>
    <lineage>
        <taxon>Bacteria</taxon>
        <taxon>Pseudomonadati</taxon>
        <taxon>Acidobacteriota</taxon>
        <taxon>Terriglobia</taxon>
        <taxon>Terriglobales</taxon>
        <taxon>Acidobacteriaceae</taxon>
        <taxon>Terriglobus</taxon>
    </lineage>
</organism>
<sequence>MPLQDQSPESRAVATSQSYLEQLSPQITHAGRTNAYGVGFESPANTFDYIVLKRVFDIGMVLVFSPFLLSIGTIVALLVVLSSPGPIFFSHRRIRRGGAFFSMWKFRTMCQNSAEVLERHLALHPEDREEWLLNHKLKKDPRITGIGNILRRSSLDELPQVWNVLTGRMSLVGPRPIVAAEVEKYGSDFAYYIAVKPGVTGLWQSSGRSTLTYDERVALDRKYVENWSLWLDVKILVRTVRCVVNSNGAF</sequence>
<proteinExistence type="inferred from homology"/>
<evidence type="ECO:0000256" key="8">
    <source>
        <dbReference type="SAM" id="Phobius"/>
    </source>
</evidence>
<keyword evidence="11" id="KW-1185">Reference proteome</keyword>
<dbReference type="InterPro" id="IPR003362">
    <property type="entry name" value="Bact_transf"/>
</dbReference>
<dbReference type="PANTHER" id="PTHR30576:SF4">
    <property type="entry name" value="UNDECAPRENYL-PHOSPHATE GALACTOSE PHOSPHOTRANSFERASE"/>
    <property type="match status" value="1"/>
</dbReference>
<comment type="similarity">
    <text evidence="2">Belongs to the bacterial sugar transferase family.</text>
</comment>
<dbReference type="Pfam" id="PF02397">
    <property type="entry name" value="Bac_transf"/>
    <property type="match status" value="1"/>
</dbReference>
<dbReference type="GO" id="GO:0047360">
    <property type="term" value="F:undecaprenyl-phosphate galactose phosphotransferase activity"/>
    <property type="evidence" value="ECO:0007669"/>
    <property type="project" value="UniProtKB-EC"/>
</dbReference>
<protein>
    <submittedName>
        <fullName evidence="10">Undecaprenyl-phosphate galactose phosphotransferase</fullName>
        <ecNumber evidence="10">2.7.8.6</ecNumber>
    </submittedName>
</protein>
<evidence type="ECO:0000256" key="3">
    <source>
        <dbReference type="ARBA" id="ARBA00022475"/>
    </source>
</evidence>
<accession>E8UYQ8</accession>
<evidence type="ECO:0000256" key="1">
    <source>
        <dbReference type="ARBA" id="ARBA00004236"/>
    </source>
</evidence>
<dbReference type="RefSeq" id="WP_013570004.1">
    <property type="nucleotide sequence ID" value="NC_014963.1"/>
</dbReference>
<reference evidence="10 11" key="1">
    <citation type="journal article" date="2012" name="Stand. Genomic Sci.">
        <title>Complete genome sequence of Terriglobus saanensis type strain SP1PR4(T), an Acidobacteria from tundra soil.</title>
        <authorList>
            <person name="Rawat S.R."/>
            <person name="Mannisto M.K."/>
            <person name="Starovoytov V."/>
            <person name="Goodwin L."/>
            <person name="Nolan M."/>
            <person name="Hauser L."/>
            <person name="Land M."/>
            <person name="Davenport K.W."/>
            <person name="Woyke T."/>
            <person name="Haggblom M.M."/>
        </authorList>
    </citation>
    <scope>NUCLEOTIDE SEQUENCE</scope>
    <source>
        <strain evidence="11">ATCC BAA-1853 / DSM 23119 / SP1PR4</strain>
    </source>
</reference>